<accession>A0A0K2UJJ6</accession>
<protein>
    <submittedName>
        <fullName evidence="1">Uncharacterized protein</fullName>
    </submittedName>
</protein>
<dbReference type="AlphaFoldDB" id="A0A0K2UJJ6"/>
<proteinExistence type="predicted"/>
<reference evidence="1" key="1">
    <citation type="submission" date="2014-05" db="EMBL/GenBank/DDBJ databases">
        <authorList>
            <person name="Chronopoulou M."/>
        </authorList>
    </citation>
    <scope>NUCLEOTIDE SEQUENCE</scope>
    <source>
        <tissue evidence="1">Whole organism</tissue>
    </source>
</reference>
<evidence type="ECO:0000313" key="1">
    <source>
        <dbReference type="EMBL" id="CDW38398.1"/>
    </source>
</evidence>
<dbReference type="EMBL" id="HACA01021037">
    <property type="protein sequence ID" value="CDW38398.1"/>
    <property type="molecule type" value="Transcribed_RNA"/>
</dbReference>
<organism evidence="1">
    <name type="scientific">Lepeophtheirus salmonis</name>
    <name type="common">Salmon louse</name>
    <name type="synonym">Caligus salmonis</name>
    <dbReference type="NCBI Taxonomy" id="72036"/>
    <lineage>
        <taxon>Eukaryota</taxon>
        <taxon>Metazoa</taxon>
        <taxon>Ecdysozoa</taxon>
        <taxon>Arthropoda</taxon>
        <taxon>Crustacea</taxon>
        <taxon>Multicrustacea</taxon>
        <taxon>Hexanauplia</taxon>
        <taxon>Copepoda</taxon>
        <taxon>Siphonostomatoida</taxon>
        <taxon>Caligidae</taxon>
        <taxon>Lepeophtheirus</taxon>
    </lineage>
</organism>
<sequence length="102" mass="11406">MSVLRLGQRLLLGLSDSATNFHEPSLSVSFSESILVSWSLLAFNSCFTSSFLSRVYIRISLEGLSSSKMGEAKGIWSEGTASLFNFFMAFMLRSSTWKFRSK</sequence>
<name>A0A0K2UJJ6_LEPSM</name>